<reference evidence="2" key="1">
    <citation type="submission" date="2017-05" db="EMBL/GenBank/DDBJ databases">
        <authorList>
            <person name="Song R."/>
            <person name="Chenine A.L."/>
            <person name="Ruprecht R.M."/>
        </authorList>
    </citation>
    <scope>NUCLEOTIDE SEQUENCE [LARGE SCALE GENOMIC DNA]</scope>
</reference>
<dbReference type="AlphaFoldDB" id="A0A2H1GGV6"/>
<protein>
    <submittedName>
        <fullName evidence="1">Uncharacterized protein</fullName>
    </submittedName>
</protein>
<proteinExistence type="predicted"/>
<evidence type="ECO:0000313" key="1">
    <source>
        <dbReference type="EMBL" id="SMR52785.1"/>
    </source>
</evidence>
<sequence>MEPSSSATVRSARGLAGLPSLATTYTSSTIRPDALQTKGSVPTPSTLRVVIVLRMGRRGTTLEMTCMESETRPREDEGLAWEGWDLRVSSEETWPVFDAAIIWRSRRHSRCQPLQVKDESHARLPPHFHPRHGIGRHRNQNLRLRRGFAGQMTTRYNFMIARTRRAPRTVVLHEQFRYWGCVL</sequence>
<accession>A0A2H1GGV6</accession>
<gene>
    <name evidence="1" type="ORF">ZT1E4_G6060</name>
</gene>
<dbReference type="Proteomes" id="UP000245764">
    <property type="component" value="Chromosome 5"/>
</dbReference>
<organism evidence="1 2">
    <name type="scientific">Zymoseptoria tritici ST99CH_1E4</name>
    <dbReference type="NCBI Taxonomy" id="1276532"/>
    <lineage>
        <taxon>Eukaryota</taxon>
        <taxon>Fungi</taxon>
        <taxon>Dikarya</taxon>
        <taxon>Ascomycota</taxon>
        <taxon>Pezizomycotina</taxon>
        <taxon>Dothideomycetes</taxon>
        <taxon>Dothideomycetidae</taxon>
        <taxon>Mycosphaerellales</taxon>
        <taxon>Mycosphaerellaceae</taxon>
        <taxon>Zymoseptoria</taxon>
    </lineage>
</organism>
<evidence type="ECO:0000313" key="2">
    <source>
        <dbReference type="Proteomes" id="UP000245764"/>
    </source>
</evidence>
<dbReference type="EMBL" id="LT854257">
    <property type="protein sequence ID" value="SMR52785.1"/>
    <property type="molecule type" value="Genomic_DNA"/>
</dbReference>
<name>A0A2H1GGV6_ZYMTR</name>